<evidence type="ECO:0008006" key="3">
    <source>
        <dbReference type="Google" id="ProtNLM"/>
    </source>
</evidence>
<dbReference type="InterPro" id="IPR029058">
    <property type="entry name" value="AB_hydrolase_fold"/>
</dbReference>
<dbReference type="EMBL" id="CP126084">
    <property type="protein sequence ID" value="WHX48548.1"/>
    <property type="molecule type" value="Genomic_DNA"/>
</dbReference>
<dbReference type="Gene3D" id="3.40.50.1820">
    <property type="entry name" value="alpha/beta hydrolase"/>
    <property type="match status" value="1"/>
</dbReference>
<evidence type="ECO:0000313" key="2">
    <source>
        <dbReference type="Proteomes" id="UP001177943"/>
    </source>
</evidence>
<dbReference type="RefSeq" id="WP_283925917.1">
    <property type="nucleotide sequence ID" value="NZ_CP126084.1"/>
</dbReference>
<proteinExistence type="predicted"/>
<accession>A0AA95KT78</accession>
<name>A0AA95KT78_9BACL</name>
<dbReference type="AlphaFoldDB" id="A0AA95KT78"/>
<protein>
    <recommendedName>
        <fullName evidence="3">Alpha/beta hydrolase</fullName>
    </recommendedName>
</protein>
<sequence>MNSVISKDGTKIAYEKQGTGPTLILVSSAAADHHDAAQLAEQLAAHFTVYNYDRRGRGHSTVMRHMPFSEKWKISRHWFKSQAAKPACSEVRPARY</sequence>
<dbReference type="SUPFAM" id="SSF53474">
    <property type="entry name" value="alpha/beta-Hydrolases"/>
    <property type="match status" value="1"/>
</dbReference>
<gene>
    <name evidence="1" type="ORF">QNH46_21165</name>
</gene>
<dbReference type="KEGG" id="pwn:QNH46_21165"/>
<evidence type="ECO:0000313" key="1">
    <source>
        <dbReference type="EMBL" id="WHX48548.1"/>
    </source>
</evidence>
<reference evidence="1" key="1">
    <citation type="submission" date="2023-05" db="EMBL/GenBank/DDBJ databases">
        <title>Comparative genomics of Bacillaceae isolates and their secondary metabolite potential.</title>
        <authorList>
            <person name="Song L."/>
            <person name="Nielsen L.J."/>
            <person name="Mohite O."/>
            <person name="Xu X."/>
            <person name="Weber T."/>
            <person name="Kovacs A.T."/>
        </authorList>
    </citation>
    <scope>NUCLEOTIDE SEQUENCE</scope>
    <source>
        <strain evidence="1">B2_4</strain>
    </source>
</reference>
<dbReference type="Proteomes" id="UP001177943">
    <property type="component" value="Chromosome"/>
</dbReference>
<organism evidence="1 2">
    <name type="scientific">Paenibacillus woosongensis</name>
    <dbReference type="NCBI Taxonomy" id="307580"/>
    <lineage>
        <taxon>Bacteria</taxon>
        <taxon>Bacillati</taxon>
        <taxon>Bacillota</taxon>
        <taxon>Bacilli</taxon>
        <taxon>Bacillales</taxon>
        <taxon>Paenibacillaceae</taxon>
        <taxon>Paenibacillus</taxon>
    </lineage>
</organism>